<dbReference type="RefSeq" id="XP_029324632.1">
    <property type="nucleotide sequence ID" value="XM_029468772.1"/>
</dbReference>
<protein>
    <submittedName>
        <fullName evidence="3">Uncharacterized protein LOC115029229</fullName>
    </submittedName>
</protein>
<reference evidence="3" key="1">
    <citation type="submission" date="2025-08" db="UniProtKB">
        <authorList>
            <consortium name="RefSeq"/>
        </authorList>
    </citation>
    <scope>IDENTIFICATION</scope>
</reference>
<proteinExistence type="predicted"/>
<evidence type="ECO:0000256" key="1">
    <source>
        <dbReference type="SAM" id="MobiDB-lite"/>
    </source>
</evidence>
<evidence type="ECO:0000313" key="2">
    <source>
        <dbReference type="Proteomes" id="UP000515126"/>
    </source>
</evidence>
<dbReference type="KEGG" id="mcal:115029229"/>
<dbReference type="AlphaFoldDB" id="A0A6P7PWY4"/>
<feature type="region of interest" description="Disordered" evidence="1">
    <location>
        <begin position="180"/>
        <end position="207"/>
    </location>
</feature>
<keyword evidence="2" id="KW-1185">Reference proteome</keyword>
<evidence type="ECO:0000313" key="3">
    <source>
        <dbReference type="RefSeq" id="XP_029324632.1"/>
    </source>
</evidence>
<dbReference type="GeneID" id="115029229"/>
<name>A0A6P7PWY4_MUSCR</name>
<dbReference type="Proteomes" id="UP000515126">
    <property type="component" value="Chromosome 14"/>
</dbReference>
<feature type="region of interest" description="Disordered" evidence="1">
    <location>
        <begin position="237"/>
        <end position="275"/>
    </location>
</feature>
<feature type="compositionally biased region" description="Pro residues" evidence="1">
    <location>
        <begin position="264"/>
        <end position="275"/>
    </location>
</feature>
<gene>
    <name evidence="3" type="primary">LOC115029229</name>
</gene>
<organism evidence="2 3">
    <name type="scientific">Mus caroli</name>
    <name type="common">Ryukyu mouse</name>
    <name type="synonym">Ricefield mouse</name>
    <dbReference type="NCBI Taxonomy" id="10089"/>
    <lineage>
        <taxon>Eukaryota</taxon>
        <taxon>Metazoa</taxon>
        <taxon>Chordata</taxon>
        <taxon>Craniata</taxon>
        <taxon>Vertebrata</taxon>
        <taxon>Euteleostomi</taxon>
        <taxon>Mammalia</taxon>
        <taxon>Eutheria</taxon>
        <taxon>Euarchontoglires</taxon>
        <taxon>Glires</taxon>
        <taxon>Rodentia</taxon>
        <taxon>Myomorpha</taxon>
        <taxon>Muroidea</taxon>
        <taxon>Muridae</taxon>
        <taxon>Murinae</taxon>
        <taxon>Mus</taxon>
        <taxon>Mus</taxon>
    </lineage>
</organism>
<sequence>MSKLWCSRRRSGFEVVVVRGDLTEEANTALRKEQVPHSAPKETQGSCHTGWRVVAVPARVSECVRVACAWAGGPGAVVRFAREAAPQRRLARRRRGAALQTCGGLPAPRDPRAKVRGAVHAEGWGCGAGPSLRPWPAPWRASCSSCARHRSCPGKVWDPNLASQRLSVYRPAAGCSVSPESAASGCKRSRLEPGAPGIARSLTPQPPAPAPVFSVPLVGPGSANPGVRRGSQTAVLFGGRGMEERRAPSRAPESPKLPSRRPIAPLPPQPPHLPA</sequence>
<accession>A0A6P7PWY4</accession>